<evidence type="ECO:0000313" key="7">
    <source>
        <dbReference type="EMBL" id="KAF3448361.1"/>
    </source>
</evidence>
<dbReference type="GO" id="GO:0008289">
    <property type="term" value="F:lipid binding"/>
    <property type="evidence" value="ECO:0007669"/>
    <property type="project" value="UniProtKB-KW"/>
</dbReference>
<dbReference type="SMART" id="SM00499">
    <property type="entry name" value="AAI"/>
    <property type="match status" value="1"/>
</dbReference>
<name>A0A8K0H9S9_9ROSA</name>
<evidence type="ECO:0000256" key="2">
    <source>
        <dbReference type="ARBA" id="ARBA00008965"/>
    </source>
</evidence>
<keyword evidence="8" id="KW-1185">Reference proteome</keyword>
<dbReference type="Pfam" id="PF14547">
    <property type="entry name" value="Hydrophob_seed"/>
    <property type="match status" value="1"/>
</dbReference>
<dbReference type="InterPro" id="IPR051636">
    <property type="entry name" value="Plant_LTP/defense-related"/>
</dbReference>
<dbReference type="SUPFAM" id="SSF47699">
    <property type="entry name" value="Bifunctional inhibitor/lipid-transfer protein/seed storage 2S albumin"/>
    <property type="match status" value="1"/>
</dbReference>
<dbReference type="Gene3D" id="1.10.110.10">
    <property type="entry name" value="Plant lipid-transfer and hydrophobic proteins"/>
    <property type="match status" value="1"/>
</dbReference>
<sequence length="142" mass="14851">MASKALTSTALFLSLNILFFTMVSSANVPNCSPPAKGHHHHAPSVPPAPKPANTCPRDTVKIGACVNVLKDPSLVHLVLGQPPSSPECCPLIQGLADLEAAVCLCTTIKLNVLNVVNLSVPIDLSLLLNYCGKKVPSGYQCA</sequence>
<evidence type="ECO:0000256" key="3">
    <source>
        <dbReference type="ARBA" id="ARBA00022448"/>
    </source>
</evidence>
<comment type="caution">
    <text evidence="7">The sequence shown here is derived from an EMBL/GenBank/DDBJ whole genome shotgun (WGS) entry which is preliminary data.</text>
</comment>
<accession>A0A8K0H9S9</accession>
<dbReference type="AlphaFoldDB" id="A0A8K0H9S9"/>
<evidence type="ECO:0000256" key="4">
    <source>
        <dbReference type="ARBA" id="ARBA00023121"/>
    </source>
</evidence>
<dbReference type="PANTHER" id="PTHR31731">
    <property type="match status" value="1"/>
</dbReference>
<protein>
    <recommendedName>
        <fullName evidence="6">Bifunctional inhibitor/plant lipid transfer protein/seed storage helical domain-containing protein</fullName>
    </recommendedName>
</protein>
<feature type="domain" description="Bifunctional inhibitor/plant lipid transfer protein/seed storage helical" evidence="6">
    <location>
        <begin position="55"/>
        <end position="141"/>
    </location>
</feature>
<evidence type="ECO:0000259" key="6">
    <source>
        <dbReference type="SMART" id="SM00499"/>
    </source>
</evidence>
<dbReference type="InterPro" id="IPR027923">
    <property type="entry name" value="Hydrophob_seed_dom"/>
</dbReference>
<evidence type="ECO:0000256" key="5">
    <source>
        <dbReference type="SAM" id="SignalP"/>
    </source>
</evidence>
<keyword evidence="3" id="KW-0813">Transport</keyword>
<dbReference type="CDD" id="cd01958">
    <property type="entry name" value="HPS_like"/>
    <property type="match status" value="1"/>
</dbReference>
<keyword evidence="4" id="KW-0446">Lipid-binding</keyword>
<dbReference type="Proteomes" id="UP000796880">
    <property type="component" value="Unassembled WGS sequence"/>
</dbReference>
<evidence type="ECO:0000313" key="8">
    <source>
        <dbReference type="Proteomes" id="UP000796880"/>
    </source>
</evidence>
<dbReference type="EMBL" id="VOIH02000004">
    <property type="protein sequence ID" value="KAF3448361.1"/>
    <property type="molecule type" value="Genomic_DNA"/>
</dbReference>
<gene>
    <name evidence="7" type="ORF">FNV43_RR09074</name>
</gene>
<keyword evidence="5" id="KW-0732">Signal</keyword>
<organism evidence="7 8">
    <name type="scientific">Rhamnella rubrinervis</name>
    <dbReference type="NCBI Taxonomy" id="2594499"/>
    <lineage>
        <taxon>Eukaryota</taxon>
        <taxon>Viridiplantae</taxon>
        <taxon>Streptophyta</taxon>
        <taxon>Embryophyta</taxon>
        <taxon>Tracheophyta</taxon>
        <taxon>Spermatophyta</taxon>
        <taxon>Magnoliopsida</taxon>
        <taxon>eudicotyledons</taxon>
        <taxon>Gunneridae</taxon>
        <taxon>Pentapetalae</taxon>
        <taxon>rosids</taxon>
        <taxon>fabids</taxon>
        <taxon>Rosales</taxon>
        <taxon>Rhamnaceae</taxon>
        <taxon>rhamnoid group</taxon>
        <taxon>Rhamneae</taxon>
        <taxon>Rhamnella</taxon>
    </lineage>
</organism>
<proteinExistence type="inferred from homology"/>
<dbReference type="InterPro" id="IPR016140">
    <property type="entry name" value="Bifunc_inhib/LTP/seed_store"/>
</dbReference>
<comment type="function">
    <text evidence="1">Plant non-specific lipid-transfer proteins transfer phospholipids as well as galactolipids across membranes. May play a role in wax or cutin deposition in the cell walls of expanding epidermal cells and certain secretory tissues.</text>
</comment>
<feature type="chain" id="PRO_5035429889" description="Bifunctional inhibitor/plant lipid transfer protein/seed storage helical domain-containing protein" evidence="5">
    <location>
        <begin position="26"/>
        <end position="142"/>
    </location>
</feature>
<feature type="signal peptide" evidence="5">
    <location>
        <begin position="1"/>
        <end position="25"/>
    </location>
</feature>
<evidence type="ECO:0000256" key="1">
    <source>
        <dbReference type="ARBA" id="ARBA00003211"/>
    </source>
</evidence>
<comment type="similarity">
    <text evidence="2">Belongs to the plant LTP family. PEARLI1 subfamily.</text>
</comment>
<reference evidence="7" key="1">
    <citation type="submission" date="2020-03" db="EMBL/GenBank/DDBJ databases">
        <title>A high-quality chromosome-level genome assembly of a woody plant with both climbing and erect habits, Rhamnella rubrinervis.</title>
        <authorList>
            <person name="Lu Z."/>
            <person name="Yang Y."/>
            <person name="Zhu X."/>
            <person name="Sun Y."/>
        </authorList>
    </citation>
    <scope>NUCLEOTIDE SEQUENCE</scope>
    <source>
        <strain evidence="7">BYM</strain>
        <tissue evidence="7">Leaf</tissue>
    </source>
</reference>
<dbReference type="OrthoDB" id="696558at2759"/>
<dbReference type="InterPro" id="IPR036312">
    <property type="entry name" value="Bifun_inhib/LTP/seed_sf"/>
</dbReference>